<feature type="transmembrane region" description="Helical" evidence="1">
    <location>
        <begin position="125"/>
        <end position="158"/>
    </location>
</feature>
<name>A0A2Z2MKR8_9EURY</name>
<evidence type="ECO:0000256" key="1">
    <source>
        <dbReference type="SAM" id="Phobius"/>
    </source>
</evidence>
<organism evidence="2 3">
    <name type="scientific">Thermococcus siculi</name>
    <dbReference type="NCBI Taxonomy" id="72803"/>
    <lineage>
        <taxon>Archaea</taxon>
        <taxon>Methanobacteriati</taxon>
        <taxon>Methanobacteriota</taxon>
        <taxon>Thermococci</taxon>
        <taxon>Thermococcales</taxon>
        <taxon>Thermococcaceae</taxon>
        <taxon>Thermococcus</taxon>
    </lineage>
</organism>
<keyword evidence="1" id="KW-1133">Transmembrane helix</keyword>
<dbReference type="OrthoDB" id="102602at2157"/>
<protein>
    <recommendedName>
        <fullName evidence="4">DUF996 domain-containing protein</fullName>
    </recommendedName>
</protein>
<feature type="transmembrane region" description="Helical" evidence="1">
    <location>
        <begin position="12"/>
        <end position="30"/>
    </location>
</feature>
<dbReference type="EMBL" id="CP015103">
    <property type="protein sequence ID" value="ASJ08959.1"/>
    <property type="molecule type" value="Genomic_DNA"/>
</dbReference>
<evidence type="ECO:0000313" key="2">
    <source>
        <dbReference type="EMBL" id="ASJ08959.1"/>
    </source>
</evidence>
<dbReference type="GeneID" id="33317943"/>
<keyword evidence="3" id="KW-1185">Reference proteome</keyword>
<sequence length="173" mass="18459">MADLKNAKMLGGIGAILSFIPGLSIVGFILKLFAVKNIAEATGRGEIFSKYLWSAILWIISSLILVGTMWGSMLGASQSPEFGLGMMGVGGVIAVILMIVGVWFMKQSYDMISEETGVGTFHTVALLYFVGAILMIVLIGGLLILVAAILEIVAYFSLPDELETKAEEPVPVE</sequence>
<evidence type="ECO:0000313" key="3">
    <source>
        <dbReference type="Proteomes" id="UP000250125"/>
    </source>
</evidence>
<dbReference type="Pfam" id="PF06195">
    <property type="entry name" value="DUF996"/>
    <property type="match status" value="1"/>
</dbReference>
<accession>A0A2Z2MKR8</accession>
<dbReference type="Proteomes" id="UP000250125">
    <property type="component" value="Chromosome"/>
</dbReference>
<dbReference type="KEGG" id="tsl:A3L11_06855"/>
<proteinExistence type="predicted"/>
<gene>
    <name evidence="2" type="ORF">A3L11_06855</name>
</gene>
<dbReference type="RefSeq" id="WP_088856195.1">
    <property type="nucleotide sequence ID" value="NZ_CP015103.1"/>
</dbReference>
<keyword evidence="1" id="KW-0812">Transmembrane</keyword>
<keyword evidence="1" id="KW-0472">Membrane</keyword>
<feature type="transmembrane region" description="Helical" evidence="1">
    <location>
        <begin position="82"/>
        <end position="104"/>
    </location>
</feature>
<reference evidence="2 3" key="1">
    <citation type="submission" date="2016-04" db="EMBL/GenBank/DDBJ databases">
        <title>Complete genome sequence of Thermococcus siculi type strain RG-20.</title>
        <authorList>
            <person name="Oger P.M."/>
        </authorList>
    </citation>
    <scope>NUCLEOTIDE SEQUENCE [LARGE SCALE GENOMIC DNA]</scope>
    <source>
        <strain evidence="2 3">RG-20</strain>
    </source>
</reference>
<dbReference type="AlphaFoldDB" id="A0A2Z2MKR8"/>
<dbReference type="InterPro" id="IPR010397">
    <property type="entry name" value="DUF996"/>
</dbReference>
<feature type="transmembrane region" description="Helical" evidence="1">
    <location>
        <begin position="51"/>
        <end position="70"/>
    </location>
</feature>
<evidence type="ECO:0008006" key="4">
    <source>
        <dbReference type="Google" id="ProtNLM"/>
    </source>
</evidence>